<evidence type="ECO:0000313" key="1">
    <source>
        <dbReference type="EMBL" id="GHO82310.1"/>
    </source>
</evidence>
<dbReference type="Proteomes" id="UP000635565">
    <property type="component" value="Unassembled WGS sequence"/>
</dbReference>
<name>A0ABQ3V864_9CHLR</name>
<proteinExistence type="predicted"/>
<sequence>MSRGEDVKQGSKASAIVLHGDGTRQAKLLANNTGTILVAEPLLVKEQPATSKFAVYTRVSSSENTSNLDSHAERLIAYCTVHSYQVSNYNTFEAKIAIHKYTIGK</sequence>
<accession>A0ABQ3V864</accession>
<dbReference type="EMBL" id="BNJJ01000001">
    <property type="protein sequence ID" value="GHO82310.1"/>
    <property type="molecule type" value="Genomic_DNA"/>
</dbReference>
<comment type="caution">
    <text evidence="1">The sequence shown here is derived from an EMBL/GenBank/DDBJ whole genome shotgun (WGS) entry which is preliminary data.</text>
</comment>
<protein>
    <submittedName>
        <fullName evidence="1">Uncharacterized protein</fullName>
    </submittedName>
</protein>
<keyword evidence="2" id="KW-1185">Reference proteome</keyword>
<reference evidence="1 2" key="1">
    <citation type="journal article" date="2021" name="Int. J. Syst. Evol. Microbiol.">
        <title>Reticulibacter mediterranei gen. nov., sp. nov., within the new family Reticulibacteraceae fam. nov., and Ktedonospora formicarum gen. nov., sp. nov., Ktedonobacter robiniae sp. nov., Dictyobacter formicarum sp. nov. and Dictyobacter arantiisoli sp. nov., belonging to the class Ktedonobacteria.</title>
        <authorList>
            <person name="Yabe S."/>
            <person name="Zheng Y."/>
            <person name="Wang C.M."/>
            <person name="Sakai Y."/>
            <person name="Abe K."/>
            <person name="Yokota A."/>
            <person name="Donadio S."/>
            <person name="Cavaletti L."/>
            <person name="Monciardini P."/>
        </authorList>
    </citation>
    <scope>NUCLEOTIDE SEQUENCE [LARGE SCALE GENOMIC DNA]</scope>
    <source>
        <strain evidence="1 2">SOSP1-9</strain>
    </source>
</reference>
<evidence type="ECO:0000313" key="2">
    <source>
        <dbReference type="Proteomes" id="UP000635565"/>
    </source>
</evidence>
<organism evidence="1 2">
    <name type="scientific">Dictyobacter formicarum</name>
    <dbReference type="NCBI Taxonomy" id="2778368"/>
    <lineage>
        <taxon>Bacteria</taxon>
        <taxon>Bacillati</taxon>
        <taxon>Chloroflexota</taxon>
        <taxon>Ktedonobacteria</taxon>
        <taxon>Ktedonobacterales</taxon>
        <taxon>Dictyobacteraceae</taxon>
        <taxon>Dictyobacter</taxon>
    </lineage>
</organism>
<gene>
    <name evidence="1" type="ORF">KSZ_03160</name>
</gene>